<dbReference type="AlphaFoldDB" id="A0A1G5GVN6"/>
<dbReference type="RefSeq" id="WP_074463434.1">
    <property type="nucleotide sequence ID" value="NZ_FMUR01000026.1"/>
</dbReference>
<dbReference type="InterPro" id="IPR032360">
    <property type="entry name" value="DUF4869"/>
</dbReference>
<name>A0A1G5GVN6_9FIRM</name>
<proteinExistence type="predicted"/>
<dbReference type="Pfam" id="PF16163">
    <property type="entry name" value="DUF4869"/>
    <property type="match status" value="1"/>
</dbReference>
<dbReference type="EMBL" id="FMUR01000026">
    <property type="protein sequence ID" value="SCY55675.1"/>
    <property type="molecule type" value="Genomic_DNA"/>
</dbReference>
<evidence type="ECO:0000313" key="2">
    <source>
        <dbReference type="Proteomes" id="UP000183047"/>
    </source>
</evidence>
<dbReference type="Proteomes" id="UP000183047">
    <property type="component" value="Unassembled WGS sequence"/>
</dbReference>
<organism evidence="1 2">
    <name type="scientific">Butyrivibrio hungatei</name>
    <dbReference type="NCBI Taxonomy" id="185008"/>
    <lineage>
        <taxon>Bacteria</taxon>
        <taxon>Bacillati</taxon>
        <taxon>Bacillota</taxon>
        <taxon>Clostridia</taxon>
        <taxon>Lachnospirales</taxon>
        <taxon>Lachnospiraceae</taxon>
        <taxon>Butyrivibrio</taxon>
    </lineage>
</organism>
<evidence type="ECO:0008006" key="3">
    <source>
        <dbReference type="Google" id="ProtNLM"/>
    </source>
</evidence>
<reference evidence="2" key="1">
    <citation type="submission" date="2016-10" db="EMBL/GenBank/DDBJ databases">
        <authorList>
            <person name="Varghese N."/>
            <person name="Submissions S."/>
        </authorList>
    </citation>
    <scope>NUCLEOTIDE SEQUENCE [LARGE SCALE GENOMIC DNA]</scope>
    <source>
        <strain evidence="2">XBD2006</strain>
    </source>
</reference>
<keyword evidence="2" id="KW-1185">Reference proteome</keyword>
<sequence length="145" mass="16860">MLNIYFGETEGAMHGPSWFRFNFREEWFGDPLVAEMMEDIDKSHYKGGQLIESDVLGPIPPERLSGSLQTLICIYKKPDLMFNATSCGEDCAKWLLEIGRQEDISVNLRYYMPFDNCGDFKVRIINEDKTIYNIKDYVHIALKYV</sequence>
<evidence type="ECO:0000313" key="1">
    <source>
        <dbReference type="EMBL" id="SCY55675.1"/>
    </source>
</evidence>
<gene>
    <name evidence="1" type="ORF">SAMN02910451_03067</name>
</gene>
<accession>A0A1G5GVN6</accession>
<dbReference type="OrthoDB" id="3183892at2"/>
<protein>
    <recommendedName>
        <fullName evidence="3">DUF4869 domain-containing protein</fullName>
    </recommendedName>
</protein>